<dbReference type="Gene3D" id="1.10.150.690">
    <property type="entry name" value="DUF2063"/>
    <property type="match status" value="1"/>
</dbReference>
<gene>
    <name evidence="3" type="ORF">DFR27_2223</name>
</gene>
<evidence type="ECO:0000259" key="2">
    <source>
        <dbReference type="Pfam" id="PF22106"/>
    </source>
</evidence>
<protein>
    <submittedName>
        <fullName evidence="3">Uncharacterized protein</fullName>
    </submittedName>
</protein>
<keyword evidence="4" id="KW-1185">Reference proteome</keyword>
<comment type="caution">
    <text evidence="3">The sequence shown here is derived from an EMBL/GenBank/DDBJ whole genome shotgun (WGS) entry which is preliminary data.</text>
</comment>
<feature type="domain" description="NGO1945-like C-terminal" evidence="2">
    <location>
        <begin position="136"/>
        <end position="225"/>
    </location>
</feature>
<dbReference type="Gene3D" id="3.90.930.50">
    <property type="match status" value="1"/>
</dbReference>
<dbReference type="EMBL" id="REFJ01000005">
    <property type="protein sequence ID" value="RMA78883.1"/>
    <property type="molecule type" value="Genomic_DNA"/>
</dbReference>
<evidence type="ECO:0000259" key="1">
    <source>
        <dbReference type="Pfam" id="PF09836"/>
    </source>
</evidence>
<organism evidence="3 4">
    <name type="scientific">Umboniibacter marinipuniceus</name>
    <dbReference type="NCBI Taxonomy" id="569599"/>
    <lineage>
        <taxon>Bacteria</taxon>
        <taxon>Pseudomonadati</taxon>
        <taxon>Pseudomonadota</taxon>
        <taxon>Gammaproteobacteria</taxon>
        <taxon>Cellvibrionales</taxon>
        <taxon>Cellvibrionaceae</taxon>
        <taxon>Umboniibacter</taxon>
    </lineage>
</organism>
<dbReference type="InterPro" id="IPR044922">
    <property type="entry name" value="DUF2063_N_sf"/>
</dbReference>
<dbReference type="Pfam" id="PF22106">
    <property type="entry name" value="NGO1945_C"/>
    <property type="match status" value="1"/>
</dbReference>
<reference evidence="3 4" key="1">
    <citation type="submission" date="2018-10" db="EMBL/GenBank/DDBJ databases">
        <title>Genomic Encyclopedia of Type Strains, Phase IV (KMG-IV): sequencing the most valuable type-strain genomes for metagenomic binning, comparative biology and taxonomic classification.</title>
        <authorList>
            <person name="Goeker M."/>
        </authorList>
    </citation>
    <scope>NUCLEOTIDE SEQUENCE [LARGE SCALE GENOMIC DNA]</scope>
    <source>
        <strain evidence="3 4">DSM 25080</strain>
    </source>
</reference>
<proteinExistence type="predicted"/>
<dbReference type="Proteomes" id="UP000267187">
    <property type="component" value="Unassembled WGS sequence"/>
</dbReference>
<sequence>MSNFRELQEALAASVRFKVTHEDLDVEPRRLAIYQRLVFNNLFGLLSGGYKKLRRAMGDEAFRQLVRSFLESGVSKTPYFAEISGEFLEWFLAREAPKWQHELAEYERAGIVIDVDTMDWPTAEEMESRPQGVHFSPAIALFSFEYAIYEADDGLAPPKQPTYILLYRNPHNKLRYKLLNAASFSLMALLLQEQDLNSALATLALTMSTDISHIQSPALSLLAALQREGAVVSFPNISAL</sequence>
<dbReference type="Pfam" id="PF09836">
    <property type="entry name" value="DUF2063"/>
    <property type="match status" value="1"/>
</dbReference>
<dbReference type="OrthoDB" id="4146344at2"/>
<dbReference type="InterPro" id="IPR054098">
    <property type="entry name" value="NGO1945-like_C"/>
</dbReference>
<dbReference type="AlphaFoldDB" id="A0A3M0A1N1"/>
<evidence type="ECO:0000313" key="3">
    <source>
        <dbReference type="EMBL" id="RMA78883.1"/>
    </source>
</evidence>
<accession>A0A3M0A1N1</accession>
<name>A0A3M0A1N1_9GAMM</name>
<feature type="domain" description="Putative DNA-binding" evidence="1">
    <location>
        <begin position="6"/>
        <end position="90"/>
    </location>
</feature>
<dbReference type="InterPro" id="IPR018640">
    <property type="entry name" value="DUF2063"/>
</dbReference>
<dbReference type="RefSeq" id="WP_121877518.1">
    <property type="nucleotide sequence ID" value="NZ_REFJ01000005.1"/>
</dbReference>
<evidence type="ECO:0000313" key="4">
    <source>
        <dbReference type="Proteomes" id="UP000267187"/>
    </source>
</evidence>